<dbReference type="GO" id="GO:0016491">
    <property type="term" value="F:oxidoreductase activity"/>
    <property type="evidence" value="ECO:0007669"/>
    <property type="project" value="UniProtKB-KW"/>
</dbReference>
<evidence type="ECO:0000313" key="2">
    <source>
        <dbReference type="EMBL" id="KRO79489.1"/>
    </source>
</evidence>
<dbReference type="EMBL" id="LICD01000168">
    <property type="protein sequence ID" value="KRO79489.1"/>
    <property type="molecule type" value="Genomic_DNA"/>
</dbReference>
<dbReference type="AlphaFoldDB" id="A0A0R2SWQ8"/>
<dbReference type="PANTHER" id="PTHR43157">
    <property type="entry name" value="PHOSPHATIDYLINOSITOL-GLYCAN BIOSYNTHESIS CLASS F PROTEIN-RELATED"/>
    <property type="match status" value="1"/>
</dbReference>
<evidence type="ECO:0008006" key="4">
    <source>
        <dbReference type="Google" id="ProtNLM"/>
    </source>
</evidence>
<evidence type="ECO:0000313" key="3">
    <source>
        <dbReference type="Proteomes" id="UP000051242"/>
    </source>
</evidence>
<dbReference type="Gene3D" id="3.40.50.720">
    <property type="entry name" value="NAD(P)-binding Rossmann-like Domain"/>
    <property type="match status" value="1"/>
</dbReference>
<gene>
    <name evidence="2" type="ORF">ABR85_09895</name>
</gene>
<evidence type="ECO:0000256" key="1">
    <source>
        <dbReference type="ARBA" id="ARBA00023002"/>
    </source>
</evidence>
<comment type="caution">
    <text evidence="2">The sequence shown here is derived from an EMBL/GenBank/DDBJ whole genome shotgun (WGS) entry which is preliminary data.</text>
</comment>
<feature type="non-terminal residue" evidence="2">
    <location>
        <position position="1"/>
    </location>
</feature>
<sequence>GGNSGIGFEAARNFAARGARLVLICRSEQRGRAALAKIESETGNDQGLLFVADFSSLESVSAVADQLLREFLKIDVLCNNAGSANGQRSETSEGFETTLVTNHLSGFLLTKKLMPALERAAASGQARVVFTSSYGHTNSALNFDDLGLRTGYKTLVAYGRSKLMNLLTARELQRRVGEHNIVTSSFHPGAVRTPIWSKGGLLARTIGFVIYPFMVNIKKGADTFIWLASSEDPASVGANGHYFYERRKVRVAEHATDADAERLWDVSEELIAPFV</sequence>
<keyword evidence="1" id="KW-0560">Oxidoreductase</keyword>
<reference evidence="2 3" key="1">
    <citation type="submission" date="2015-10" db="EMBL/GenBank/DDBJ databases">
        <title>Metagenome-Assembled Genomes uncover a global brackish microbiome.</title>
        <authorList>
            <person name="Hugerth L.W."/>
            <person name="Larsson J."/>
            <person name="Alneberg J."/>
            <person name="Lindh M.V."/>
            <person name="Legrand C."/>
            <person name="Pinhassi J."/>
            <person name="Andersson A.F."/>
        </authorList>
    </citation>
    <scope>NUCLEOTIDE SEQUENCE [LARGE SCALE GENOMIC DNA]</scope>
    <source>
        <strain evidence="2">BACL22 MAG-120619-bin3</strain>
    </source>
</reference>
<protein>
    <recommendedName>
        <fullName evidence="4">Short-chain dehydrogenase</fullName>
    </recommendedName>
</protein>
<dbReference type="Pfam" id="PF00106">
    <property type="entry name" value="adh_short"/>
    <property type="match status" value="1"/>
</dbReference>
<dbReference type="Proteomes" id="UP000051242">
    <property type="component" value="Unassembled WGS sequence"/>
</dbReference>
<name>A0A0R2SWQ8_9GAMM</name>
<accession>A0A0R2SWQ8</accession>
<dbReference type="SUPFAM" id="SSF51735">
    <property type="entry name" value="NAD(P)-binding Rossmann-fold domains"/>
    <property type="match status" value="1"/>
</dbReference>
<organism evidence="2 3">
    <name type="scientific">OM182 bacterium BACL3 MAG-120619-bin3</name>
    <dbReference type="NCBI Taxonomy" id="1655593"/>
    <lineage>
        <taxon>Bacteria</taxon>
        <taxon>Pseudomonadati</taxon>
        <taxon>Pseudomonadota</taxon>
        <taxon>Gammaproteobacteria</taxon>
        <taxon>OMG group</taxon>
        <taxon>OM182 clade</taxon>
    </lineage>
</organism>
<proteinExistence type="predicted"/>
<dbReference type="InterPro" id="IPR002347">
    <property type="entry name" value="SDR_fam"/>
</dbReference>
<dbReference type="PANTHER" id="PTHR43157:SF31">
    <property type="entry name" value="PHOSPHATIDYLINOSITOL-GLYCAN BIOSYNTHESIS CLASS F PROTEIN"/>
    <property type="match status" value="1"/>
</dbReference>
<dbReference type="InterPro" id="IPR036291">
    <property type="entry name" value="NAD(P)-bd_dom_sf"/>
</dbReference>